<dbReference type="InterPro" id="IPR014507">
    <property type="entry name" value="Baseplate_assembly_J_pred"/>
</dbReference>
<organism evidence="1 2">
    <name type="scientific">Pseudoduganella violacea</name>
    <dbReference type="NCBI Taxonomy" id="1715466"/>
    <lineage>
        <taxon>Bacteria</taxon>
        <taxon>Pseudomonadati</taxon>
        <taxon>Pseudomonadota</taxon>
        <taxon>Betaproteobacteria</taxon>
        <taxon>Burkholderiales</taxon>
        <taxon>Oxalobacteraceae</taxon>
        <taxon>Telluria group</taxon>
        <taxon>Pseudoduganella</taxon>
    </lineage>
</organism>
<dbReference type="PIRSF" id="PIRSF020481">
    <property type="entry name" value="BAP"/>
    <property type="match status" value="1"/>
</dbReference>
<evidence type="ECO:0000313" key="2">
    <source>
        <dbReference type="Proteomes" id="UP000541535"/>
    </source>
</evidence>
<sequence>MNIIDLSQLPPPDVVEPLDFEAIYASLLEDFRALMGGGWNAALESDPVVKLLELSAYRELQIRARINDAARANLLGFAEGADLDHAAAFYNVQRLAEESDERLRLRCQLRTAALAANGTPEQYRYVALSASTQVHDAGIMAAQPGSVALAVWPEANADGKAVLAAVQTAFAADDAKPIGIPLSIALAVARPLDVSATVYRESSAPLDLAVQLQAALPEQIADYARLGRDVPTSWLSGRLHVAGVSRVELTSSGVTVAPNEYAVPGRIRIADGGVAW</sequence>
<accession>A0A7W5FTX4</accession>
<dbReference type="RefSeq" id="WP_183440512.1">
    <property type="nucleotide sequence ID" value="NZ_JACHXD010000003.1"/>
</dbReference>
<reference evidence="1 2" key="1">
    <citation type="submission" date="2020-08" db="EMBL/GenBank/DDBJ databases">
        <title>Genomic Encyclopedia of Type Strains, Phase III (KMG-III): the genomes of soil and plant-associated and newly described type strains.</title>
        <authorList>
            <person name="Whitman W."/>
        </authorList>
    </citation>
    <scope>NUCLEOTIDE SEQUENCE [LARGE SCALE GENOMIC DNA]</scope>
    <source>
        <strain evidence="1 2">CECT 8897</strain>
    </source>
</reference>
<dbReference type="Proteomes" id="UP000541535">
    <property type="component" value="Unassembled WGS sequence"/>
</dbReference>
<protein>
    <submittedName>
        <fullName evidence="1">Phage-related baseplate assembly protein</fullName>
    </submittedName>
</protein>
<dbReference type="AlphaFoldDB" id="A0A7W5FTX4"/>
<proteinExistence type="predicted"/>
<evidence type="ECO:0000313" key="1">
    <source>
        <dbReference type="EMBL" id="MBB3118628.1"/>
    </source>
</evidence>
<gene>
    <name evidence="1" type="ORF">FHS03_001659</name>
</gene>
<dbReference type="EMBL" id="JACHXD010000003">
    <property type="protein sequence ID" value="MBB3118628.1"/>
    <property type="molecule type" value="Genomic_DNA"/>
</dbReference>
<keyword evidence="2" id="KW-1185">Reference proteome</keyword>
<name>A0A7W5FTX4_9BURK</name>
<comment type="caution">
    <text evidence="1">The sequence shown here is derived from an EMBL/GenBank/DDBJ whole genome shotgun (WGS) entry which is preliminary data.</text>
</comment>